<gene>
    <name evidence="2" type="ORF">BTMF_LOCUS405</name>
</gene>
<name>A0A0R3Q423_9BILA</name>
<evidence type="ECO:0000313" key="3">
    <source>
        <dbReference type="Proteomes" id="UP000280834"/>
    </source>
</evidence>
<evidence type="ECO:0000313" key="2">
    <source>
        <dbReference type="EMBL" id="VDO07578.1"/>
    </source>
</evidence>
<evidence type="ECO:0000256" key="1">
    <source>
        <dbReference type="SAM" id="MobiDB-lite"/>
    </source>
</evidence>
<feature type="region of interest" description="Disordered" evidence="1">
    <location>
        <begin position="1"/>
        <end position="43"/>
    </location>
</feature>
<dbReference type="AlphaFoldDB" id="A0A0R3Q423"/>
<keyword evidence="3" id="KW-1185">Reference proteome</keyword>
<feature type="compositionally biased region" description="Basic and acidic residues" evidence="1">
    <location>
        <begin position="1"/>
        <end position="11"/>
    </location>
</feature>
<dbReference type="Proteomes" id="UP000280834">
    <property type="component" value="Unassembled WGS sequence"/>
</dbReference>
<organism evidence="4">
    <name type="scientific">Brugia timori</name>
    <dbReference type="NCBI Taxonomy" id="42155"/>
    <lineage>
        <taxon>Eukaryota</taxon>
        <taxon>Metazoa</taxon>
        <taxon>Ecdysozoa</taxon>
        <taxon>Nematoda</taxon>
        <taxon>Chromadorea</taxon>
        <taxon>Rhabditida</taxon>
        <taxon>Spirurina</taxon>
        <taxon>Spiruromorpha</taxon>
        <taxon>Filarioidea</taxon>
        <taxon>Onchocercidae</taxon>
        <taxon>Brugia</taxon>
    </lineage>
</organism>
<proteinExistence type="predicted"/>
<reference evidence="4" key="1">
    <citation type="submission" date="2017-02" db="UniProtKB">
        <authorList>
            <consortium name="WormBaseParasite"/>
        </authorList>
    </citation>
    <scope>IDENTIFICATION</scope>
</reference>
<dbReference type="EMBL" id="UZAG01000208">
    <property type="protein sequence ID" value="VDO07578.1"/>
    <property type="molecule type" value="Genomic_DNA"/>
</dbReference>
<reference evidence="2 3" key="2">
    <citation type="submission" date="2018-11" db="EMBL/GenBank/DDBJ databases">
        <authorList>
            <consortium name="Pathogen Informatics"/>
        </authorList>
    </citation>
    <scope>NUCLEOTIDE SEQUENCE [LARGE SCALE GENOMIC DNA]</scope>
</reference>
<dbReference type="STRING" id="42155.A0A0R3Q423"/>
<accession>A0A0R3Q423</accession>
<dbReference type="WBParaSite" id="BTMF_0000104401-mRNA-1">
    <property type="protein sequence ID" value="BTMF_0000104401-mRNA-1"/>
    <property type="gene ID" value="BTMF_0000104401"/>
</dbReference>
<protein>
    <submittedName>
        <fullName evidence="2 4">Uncharacterized protein</fullName>
    </submittedName>
</protein>
<evidence type="ECO:0000313" key="4">
    <source>
        <dbReference type="WBParaSite" id="BTMF_0000104401-mRNA-1"/>
    </source>
</evidence>
<sequence length="88" mass="10326">MFKKFMNDSGRKERRSSSCSVDEPSRHSTSRRQREPDCSKYLTTPRATQPPKWVESFYEYDALLIIYAGSLSKNCLAIFLQSFFDRQC</sequence>